<reference evidence="4 5" key="1">
    <citation type="submission" date="2024-02" db="EMBL/GenBank/DDBJ databases">
        <authorList>
            <person name="Chen Y."/>
            <person name="Shah S."/>
            <person name="Dougan E. K."/>
            <person name="Thang M."/>
            <person name="Chan C."/>
        </authorList>
    </citation>
    <scope>NUCLEOTIDE SEQUENCE [LARGE SCALE GENOMIC DNA]</scope>
</reference>
<organism evidence="4 5">
    <name type="scientific">Durusdinium trenchii</name>
    <dbReference type="NCBI Taxonomy" id="1381693"/>
    <lineage>
        <taxon>Eukaryota</taxon>
        <taxon>Sar</taxon>
        <taxon>Alveolata</taxon>
        <taxon>Dinophyceae</taxon>
        <taxon>Suessiales</taxon>
        <taxon>Symbiodiniaceae</taxon>
        <taxon>Durusdinium</taxon>
    </lineage>
</organism>
<feature type="region of interest" description="Disordered" evidence="2">
    <location>
        <begin position="208"/>
        <end position="238"/>
    </location>
</feature>
<dbReference type="PROSITE" id="PS50102">
    <property type="entry name" value="RRM"/>
    <property type="match status" value="1"/>
</dbReference>
<protein>
    <recommendedName>
        <fullName evidence="3">RRM domain-containing protein</fullName>
    </recommendedName>
</protein>
<evidence type="ECO:0000313" key="4">
    <source>
        <dbReference type="EMBL" id="CAK9009995.1"/>
    </source>
</evidence>
<feature type="compositionally biased region" description="Basic and acidic residues" evidence="2">
    <location>
        <begin position="210"/>
        <end position="231"/>
    </location>
</feature>
<name>A0ABP0J6Q6_9DINO</name>
<accession>A0ABP0J6Q6</accession>
<keyword evidence="1" id="KW-0694">RNA-binding</keyword>
<feature type="compositionally biased region" description="Basic and acidic residues" evidence="2">
    <location>
        <begin position="330"/>
        <end position="345"/>
    </location>
</feature>
<feature type="domain" description="RRM" evidence="3">
    <location>
        <begin position="10"/>
        <end position="106"/>
    </location>
</feature>
<dbReference type="EMBL" id="CAXAMN010004558">
    <property type="protein sequence ID" value="CAK9009995.1"/>
    <property type="molecule type" value="Genomic_DNA"/>
</dbReference>
<feature type="compositionally biased region" description="Low complexity" evidence="2">
    <location>
        <begin position="288"/>
        <end position="299"/>
    </location>
</feature>
<dbReference type="SMART" id="SM00360">
    <property type="entry name" value="RRM"/>
    <property type="match status" value="1"/>
</dbReference>
<dbReference type="InterPro" id="IPR012677">
    <property type="entry name" value="Nucleotide-bd_a/b_plait_sf"/>
</dbReference>
<dbReference type="Pfam" id="PF00076">
    <property type="entry name" value="RRM_1"/>
    <property type="match status" value="1"/>
</dbReference>
<dbReference type="Gene3D" id="3.30.70.330">
    <property type="match status" value="1"/>
</dbReference>
<dbReference type="Proteomes" id="UP001642484">
    <property type="component" value="Unassembled WGS sequence"/>
</dbReference>
<feature type="region of interest" description="Disordered" evidence="2">
    <location>
        <begin position="269"/>
        <end position="318"/>
    </location>
</feature>
<dbReference type="InterPro" id="IPR000504">
    <property type="entry name" value="RRM_dom"/>
</dbReference>
<gene>
    <name evidence="4" type="ORF">CCMP2556_LOCUS9900</name>
</gene>
<comment type="caution">
    <text evidence="4">The sequence shown here is derived from an EMBL/GenBank/DDBJ whole genome shotgun (WGS) entry which is preliminary data.</text>
</comment>
<evidence type="ECO:0000256" key="1">
    <source>
        <dbReference type="PROSITE-ProRule" id="PRU00176"/>
    </source>
</evidence>
<proteinExistence type="predicted"/>
<evidence type="ECO:0000313" key="5">
    <source>
        <dbReference type="Proteomes" id="UP001642484"/>
    </source>
</evidence>
<feature type="region of interest" description="Disordered" evidence="2">
    <location>
        <begin position="330"/>
        <end position="374"/>
    </location>
</feature>
<keyword evidence="5" id="KW-1185">Reference proteome</keyword>
<sequence length="692" mass="77076">MAPEVKPHPYRVFVSGLSKTHVERYDGGIVEEDNLGYFFYDRGCRVEDVRLMADPSTSKCRGFGFVDFADEDSFHKALSLAGTQDPPKVKLDHSSGGRIKVEAAKPAQPVVRDKHKELAKARDHTEDMERALRWREAKVRELSMELHKHRERQKLLDARRTVEQCLAEECLRQDEIHQAEEKLAAVEEVLRAALASEQDRTRALEAIAHSVDENQRRSEAHLEEVGHEEATAAHGPGPELRIKNTFYEFCIPKDVEPLVRTKTAPSAVNKMGGYADAQSPTDAGKQEASSAASSSTKASPLLTLMPAPSPPAPWAVKRDTSHILRSILEDKMEAETEKDASEARGRSSSRQAKAKLSSEVKGHSLEAQAKAPETRVDLKDKDLVANQGLCQGDLSIPADHITSWADESENLEPGDVEPWSAPSSPSGRREVRIRNLPLRPAEELKDAIREELGRLWRVVLNRTPPVVESLSIADHQDESVANSAARAAGTEATIQFLRAADAHWLVDQRQPANWARAETMSIRGRVLHAEWTPLPPPVDWRRLRYKADTDASSQLSYDTVGTKRSCSHAIAARKPEVVQSGRGVHPPQNRTVILTGIAPHLPVHMVRSEVLDLLRRLWQRDGLKFDPDTQLHRGAEGGLGVRHGRRGQENDGSCMVRLRNYADAKWLVEQARGLSIEGKPVRAMWARPKDGR</sequence>
<feature type="region of interest" description="Disordered" evidence="2">
    <location>
        <begin position="408"/>
        <end position="428"/>
    </location>
</feature>
<dbReference type="InterPro" id="IPR035979">
    <property type="entry name" value="RBD_domain_sf"/>
</dbReference>
<evidence type="ECO:0000256" key="2">
    <source>
        <dbReference type="SAM" id="MobiDB-lite"/>
    </source>
</evidence>
<evidence type="ECO:0000259" key="3">
    <source>
        <dbReference type="PROSITE" id="PS50102"/>
    </source>
</evidence>
<dbReference type="SUPFAM" id="SSF54928">
    <property type="entry name" value="RNA-binding domain, RBD"/>
    <property type="match status" value="1"/>
</dbReference>